<dbReference type="Gene3D" id="1.10.287.110">
    <property type="entry name" value="DnaJ domain"/>
    <property type="match status" value="1"/>
</dbReference>
<sequence>MDDITNGRMDIYAELGVMPDALGAEIARKYRQMALKYHPDKNDSAEAAEKFQIFLAINSILQDPALRRDYDNIRKQNLSKSLSVDTGVESQILRFREQLRARENAARVLKSRDYAAKKGPNVEVLAMQGLKLRRELQAKLQQRKGFTSFRDIAVPSYTHKFIVKDVLLEVTWKYRPEKEAQIDAGLLGQIMAIFGPVKLCDVCGGDDRYVKGRVTFHNTADAERALLHDYRSAQLWDGSPVRKLASLLRCVKRCEDCESENENEMMLQDCGIEIDLFLAKIGVHDETMV</sequence>
<dbReference type="InterPro" id="IPR001623">
    <property type="entry name" value="DnaJ_domain"/>
</dbReference>
<dbReference type="InterPro" id="IPR036869">
    <property type="entry name" value="J_dom_sf"/>
</dbReference>
<keyword evidence="5" id="KW-0539">Nucleus</keyword>
<dbReference type="GO" id="GO:0005681">
    <property type="term" value="C:spliceosomal complex"/>
    <property type="evidence" value="ECO:0007669"/>
    <property type="project" value="TreeGrafter"/>
</dbReference>
<organism evidence="7 8">
    <name type="scientific">Metschnikowia aff. pulcherrima</name>
    <dbReference type="NCBI Taxonomy" id="2163413"/>
    <lineage>
        <taxon>Eukaryota</taxon>
        <taxon>Fungi</taxon>
        <taxon>Dikarya</taxon>
        <taxon>Ascomycota</taxon>
        <taxon>Saccharomycotina</taxon>
        <taxon>Pichiomycetes</taxon>
        <taxon>Metschnikowiaceae</taxon>
        <taxon>Metschnikowia</taxon>
    </lineage>
</organism>
<keyword evidence="4" id="KW-0143">Chaperone</keyword>
<evidence type="ECO:0000313" key="7">
    <source>
        <dbReference type="EMBL" id="QBM87497.1"/>
    </source>
</evidence>
<evidence type="ECO:0000313" key="8">
    <source>
        <dbReference type="Proteomes" id="UP000292447"/>
    </source>
</evidence>
<accession>A0A4P6XJN0</accession>
<name>A0A4P6XJN0_9ASCO</name>
<protein>
    <submittedName>
        <fullName evidence="7">DnaJ family protein C member 17</fullName>
    </submittedName>
</protein>
<dbReference type="GO" id="GO:0000390">
    <property type="term" value="P:spliceosomal complex disassembly"/>
    <property type="evidence" value="ECO:0007669"/>
    <property type="project" value="TreeGrafter"/>
</dbReference>
<feature type="domain" description="J" evidence="6">
    <location>
        <begin position="10"/>
        <end position="74"/>
    </location>
</feature>
<dbReference type="PANTHER" id="PTHR44313">
    <property type="entry name" value="DNAJ HOMOLOG SUBFAMILY C MEMBER 17"/>
    <property type="match status" value="1"/>
</dbReference>
<evidence type="ECO:0000256" key="2">
    <source>
        <dbReference type="ARBA" id="ARBA00004496"/>
    </source>
</evidence>
<dbReference type="GO" id="GO:0005737">
    <property type="term" value="C:cytoplasm"/>
    <property type="evidence" value="ECO:0007669"/>
    <property type="project" value="UniProtKB-SubCell"/>
</dbReference>
<comment type="subcellular location">
    <subcellularLocation>
        <location evidence="2">Cytoplasm</location>
    </subcellularLocation>
    <subcellularLocation>
        <location evidence="1">Nucleus</location>
    </subcellularLocation>
</comment>
<reference evidence="8" key="1">
    <citation type="submission" date="2019-03" db="EMBL/GenBank/DDBJ databases">
        <title>Snf2 controls pulcherriminic acid biosynthesis and connects pigmentation and antifungal activity of the yeast Metschnikowia pulcherrima.</title>
        <authorList>
            <person name="Gore-Lloyd D."/>
            <person name="Sumann I."/>
            <person name="Brachmann A.O."/>
            <person name="Schneeberger K."/>
            <person name="Ortiz-Merino R.A."/>
            <person name="Moreno-Beltran M."/>
            <person name="Schlaefli M."/>
            <person name="Kirner P."/>
            <person name="Santos Kron A."/>
            <person name="Wolfe K.H."/>
            <person name="Piel J."/>
            <person name="Ahrens C.H."/>
            <person name="Henk D."/>
            <person name="Freimoser F.M."/>
        </authorList>
    </citation>
    <scope>NUCLEOTIDE SEQUENCE [LARGE SCALE GENOMIC DNA]</scope>
    <source>
        <strain evidence="8">APC 1.2</strain>
    </source>
</reference>
<dbReference type="InterPro" id="IPR052094">
    <property type="entry name" value="Pre-mRNA-splicing_ERAD"/>
</dbReference>
<dbReference type="EMBL" id="CP034457">
    <property type="protein sequence ID" value="QBM87497.1"/>
    <property type="molecule type" value="Genomic_DNA"/>
</dbReference>
<dbReference type="Proteomes" id="UP000292447">
    <property type="component" value="Chromosome II"/>
</dbReference>
<dbReference type="PRINTS" id="PR00625">
    <property type="entry name" value="JDOMAIN"/>
</dbReference>
<evidence type="ECO:0000259" key="6">
    <source>
        <dbReference type="PROSITE" id="PS50076"/>
    </source>
</evidence>
<dbReference type="AlphaFoldDB" id="A0A4P6XJN0"/>
<evidence type="ECO:0000256" key="3">
    <source>
        <dbReference type="ARBA" id="ARBA00022490"/>
    </source>
</evidence>
<keyword evidence="3" id="KW-0963">Cytoplasm</keyword>
<gene>
    <name evidence="7" type="primary">MPUL0B07000</name>
    <name evidence="7" type="ORF">METSCH_B07000</name>
</gene>
<dbReference type="CDD" id="cd06257">
    <property type="entry name" value="DnaJ"/>
    <property type="match status" value="1"/>
</dbReference>
<keyword evidence="8" id="KW-1185">Reference proteome</keyword>
<evidence type="ECO:0000256" key="5">
    <source>
        <dbReference type="ARBA" id="ARBA00023242"/>
    </source>
</evidence>
<evidence type="ECO:0000256" key="1">
    <source>
        <dbReference type="ARBA" id="ARBA00004123"/>
    </source>
</evidence>
<evidence type="ECO:0000256" key="4">
    <source>
        <dbReference type="ARBA" id="ARBA00023186"/>
    </source>
</evidence>
<dbReference type="SMART" id="SM00271">
    <property type="entry name" value="DnaJ"/>
    <property type="match status" value="1"/>
</dbReference>
<dbReference type="PANTHER" id="PTHR44313:SF1">
    <property type="entry name" value="DNAJ HOMOLOG SUBFAMILY C MEMBER 17"/>
    <property type="match status" value="1"/>
</dbReference>
<proteinExistence type="predicted"/>
<dbReference type="STRING" id="2163413.A0A4P6XJN0"/>
<dbReference type="PROSITE" id="PS50076">
    <property type="entry name" value="DNAJ_2"/>
    <property type="match status" value="1"/>
</dbReference>
<dbReference type="SUPFAM" id="SSF46565">
    <property type="entry name" value="Chaperone J-domain"/>
    <property type="match status" value="1"/>
</dbReference>
<dbReference type="Pfam" id="PF00226">
    <property type="entry name" value="DnaJ"/>
    <property type="match status" value="1"/>
</dbReference>